<sequence length="80" mass="8870">MSSEAHKKAVSKALAEMASCQNTPSVEFDNKEQKREEIHSSCIHKALVRTRRKTGGSQNMTSVFNSFVNDISKTPRKSTG</sequence>
<gene>
    <name evidence="1" type="ORF">LANO_0G10704G</name>
</gene>
<reference evidence="2" key="1">
    <citation type="submission" date="2016-03" db="EMBL/GenBank/DDBJ databases">
        <authorList>
            <person name="Devillers Hugo."/>
        </authorList>
    </citation>
    <scope>NUCLEOTIDE SEQUENCE [LARGE SCALE GENOMIC DNA]</scope>
</reference>
<dbReference type="EMBL" id="LT598453">
    <property type="protein sequence ID" value="SCV04520.1"/>
    <property type="molecule type" value="Genomic_DNA"/>
</dbReference>
<dbReference type="Proteomes" id="UP000189911">
    <property type="component" value="Chromosome G"/>
</dbReference>
<accession>A0A1G4KJ60</accession>
<dbReference type="AlphaFoldDB" id="A0A1G4KJ60"/>
<keyword evidence="2" id="KW-1185">Reference proteome</keyword>
<name>A0A1G4KJ60_9SACH</name>
<evidence type="ECO:0000313" key="2">
    <source>
        <dbReference type="Proteomes" id="UP000189911"/>
    </source>
</evidence>
<organism evidence="1 2">
    <name type="scientific">Lachancea nothofagi CBS 11611</name>
    <dbReference type="NCBI Taxonomy" id="1266666"/>
    <lineage>
        <taxon>Eukaryota</taxon>
        <taxon>Fungi</taxon>
        <taxon>Dikarya</taxon>
        <taxon>Ascomycota</taxon>
        <taxon>Saccharomycotina</taxon>
        <taxon>Saccharomycetes</taxon>
        <taxon>Saccharomycetales</taxon>
        <taxon>Saccharomycetaceae</taxon>
        <taxon>Lachancea</taxon>
    </lineage>
</organism>
<evidence type="ECO:0000313" key="1">
    <source>
        <dbReference type="EMBL" id="SCV04520.1"/>
    </source>
</evidence>
<protein>
    <submittedName>
        <fullName evidence="1">LANO_0G10704g1_1</fullName>
    </submittedName>
</protein>
<proteinExistence type="predicted"/>